<dbReference type="EMBL" id="CP013690">
    <property type="protein sequence ID" value="ALU25367.1"/>
    <property type="molecule type" value="Genomic_DNA"/>
</dbReference>
<dbReference type="Pfam" id="PF20398">
    <property type="entry name" value="DUF6691"/>
    <property type="match status" value="1"/>
</dbReference>
<protein>
    <submittedName>
        <fullName evidence="1">Transporter</fullName>
    </submittedName>
</protein>
<organism evidence="1 2">
    <name type="scientific">Myroides odoratimimus</name>
    <dbReference type="NCBI Taxonomy" id="76832"/>
    <lineage>
        <taxon>Bacteria</taxon>
        <taxon>Pseudomonadati</taxon>
        <taxon>Bacteroidota</taxon>
        <taxon>Flavobacteriia</taxon>
        <taxon>Flavobacteriales</taxon>
        <taxon>Flavobacteriaceae</taxon>
        <taxon>Myroides</taxon>
    </lineage>
</organism>
<name>A0A0S7EFV6_9FLAO</name>
<dbReference type="InterPro" id="IPR046513">
    <property type="entry name" value="DUF6691"/>
</dbReference>
<evidence type="ECO:0000313" key="2">
    <source>
        <dbReference type="Proteomes" id="UP000069030"/>
    </source>
</evidence>
<dbReference type="KEGG" id="mod:AS202_04010"/>
<dbReference type="AlphaFoldDB" id="A0A0S7EFV6"/>
<reference evidence="1 2" key="1">
    <citation type="journal article" date="2016" name="J. Zhejiang Univ. Sci. B">
        <title>Antibiotic resistance mechanisms of Myroides sp.</title>
        <authorList>
            <person name="Hu S."/>
            <person name="Yuan S."/>
            <person name="Qu H."/>
            <person name="Jiang T."/>
            <person name="Zhou Y."/>
            <person name="Wang M."/>
            <person name="Ming D."/>
        </authorList>
    </citation>
    <scope>NUCLEOTIDE SEQUENCE [LARGE SCALE GENOMIC DNA]</scope>
    <source>
        <strain evidence="1 2">PR63039</strain>
    </source>
</reference>
<dbReference type="eggNOG" id="COG2391">
    <property type="taxonomic scope" value="Bacteria"/>
</dbReference>
<proteinExistence type="predicted"/>
<gene>
    <name evidence="1" type="ORF">AS202_04010</name>
</gene>
<dbReference type="Proteomes" id="UP000069030">
    <property type="component" value="Chromosome"/>
</dbReference>
<sequence length="137" mass="15213">MKKLAYLLVGMLFGIGMFKSGAASWFRIYEMFQFDSFHMYGIMGTALTIAVIATYIIKKKNIKDFSGNPIEFTPKEKSVPRYLIGGIFFGLGWALGGACPGPMFALFGAGFLPILIAIIGALLGTWFYGLIRRWLPH</sequence>
<evidence type="ECO:0000313" key="1">
    <source>
        <dbReference type="EMBL" id="ALU25367.1"/>
    </source>
</evidence>
<accession>A0A0S7EFV6</accession>
<dbReference type="RefSeq" id="WP_006259766.1">
    <property type="nucleotide sequence ID" value="NZ_BCMQ01000005.1"/>
</dbReference>